<keyword evidence="3" id="KW-1185">Reference proteome</keyword>
<gene>
    <name evidence="2" type="ORF">GCM10022403_080860</name>
</gene>
<sequence length="96" mass="9781">MSGEASEAASGDVHGRVVGGHAEEFVPLTDLECLVAVLVEGVHDGLAGRGRLERIGLTSVSGRREFGDDLLGSGQLCASPAKASSPNPDPLQETGL</sequence>
<protein>
    <submittedName>
        <fullName evidence="2">Uncharacterized protein</fullName>
    </submittedName>
</protein>
<comment type="caution">
    <text evidence="2">The sequence shown here is derived from an EMBL/GenBank/DDBJ whole genome shotgun (WGS) entry which is preliminary data.</text>
</comment>
<organism evidence="2 3">
    <name type="scientific">Streptomyces coacervatus</name>
    <dbReference type="NCBI Taxonomy" id="647381"/>
    <lineage>
        <taxon>Bacteria</taxon>
        <taxon>Bacillati</taxon>
        <taxon>Actinomycetota</taxon>
        <taxon>Actinomycetes</taxon>
        <taxon>Kitasatosporales</taxon>
        <taxon>Streptomycetaceae</taxon>
        <taxon>Streptomyces</taxon>
    </lineage>
</organism>
<name>A0ABP7J7T4_9ACTN</name>
<evidence type="ECO:0000313" key="3">
    <source>
        <dbReference type="Proteomes" id="UP001501009"/>
    </source>
</evidence>
<proteinExistence type="predicted"/>
<evidence type="ECO:0000313" key="2">
    <source>
        <dbReference type="EMBL" id="GAA3836090.1"/>
    </source>
</evidence>
<evidence type="ECO:0000256" key="1">
    <source>
        <dbReference type="SAM" id="MobiDB-lite"/>
    </source>
</evidence>
<dbReference type="RefSeq" id="WP_275781765.1">
    <property type="nucleotide sequence ID" value="NZ_BAABDE010000033.1"/>
</dbReference>
<reference evidence="3" key="1">
    <citation type="journal article" date="2019" name="Int. J. Syst. Evol. Microbiol.">
        <title>The Global Catalogue of Microorganisms (GCM) 10K type strain sequencing project: providing services to taxonomists for standard genome sequencing and annotation.</title>
        <authorList>
            <consortium name="The Broad Institute Genomics Platform"/>
            <consortium name="The Broad Institute Genome Sequencing Center for Infectious Disease"/>
            <person name="Wu L."/>
            <person name="Ma J."/>
        </authorList>
    </citation>
    <scope>NUCLEOTIDE SEQUENCE [LARGE SCALE GENOMIC DNA]</scope>
    <source>
        <strain evidence="3">JCM 17138</strain>
    </source>
</reference>
<dbReference type="Proteomes" id="UP001501009">
    <property type="component" value="Unassembled WGS sequence"/>
</dbReference>
<accession>A0ABP7J7T4</accession>
<dbReference type="EMBL" id="BAABDE010000033">
    <property type="protein sequence ID" value="GAA3836090.1"/>
    <property type="molecule type" value="Genomic_DNA"/>
</dbReference>
<feature type="region of interest" description="Disordered" evidence="1">
    <location>
        <begin position="77"/>
        <end position="96"/>
    </location>
</feature>